<evidence type="ECO:0000259" key="6">
    <source>
        <dbReference type="Pfam" id="PF00156"/>
    </source>
</evidence>
<dbReference type="Pfam" id="PF00156">
    <property type="entry name" value="Pribosyltran"/>
    <property type="match status" value="1"/>
</dbReference>
<dbReference type="RefSeq" id="WP_056946691.1">
    <property type="nucleotide sequence ID" value="NZ_AYYS01000013.1"/>
</dbReference>
<evidence type="ECO:0000259" key="7">
    <source>
        <dbReference type="Pfam" id="PF09182"/>
    </source>
</evidence>
<keyword evidence="3" id="KW-0238">DNA-binding</keyword>
<dbReference type="Gene3D" id="3.40.50.2020">
    <property type="match status" value="1"/>
</dbReference>
<dbReference type="CDD" id="cd06223">
    <property type="entry name" value="PRTases_typeI"/>
    <property type="match status" value="1"/>
</dbReference>
<evidence type="ECO:0000313" key="8">
    <source>
        <dbReference type="EMBL" id="APT18253.1"/>
    </source>
</evidence>
<reference evidence="8 9" key="1">
    <citation type="submission" date="2016-12" db="EMBL/GenBank/DDBJ databases">
        <title>The whole genome sequencing and assembly of Lactobacillus amylophilus DSM 20533T strain.</title>
        <authorList>
            <person name="Lee Y.-J."/>
            <person name="Yi H."/>
            <person name="Bahn Y.-S."/>
            <person name="Kim J.F."/>
            <person name="Lee D.-W."/>
        </authorList>
    </citation>
    <scope>NUCLEOTIDE SEQUENCE [LARGE SCALE GENOMIC DNA]</scope>
    <source>
        <strain evidence="8 9">DSM 20533</strain>
    </source>
</reference>
<dbReference type="PANTHER" id="PTHR43864:SF2">
    <property type="entry name" value="PUR OPERON REPRESSOR"/>
    <property type="match status" value="1"/>
</dbReference>
<dbReference type="SUPFAM" id="SSF53271">
    <property type="entry name" value="PRTase-like"/>
    <property type="match status" value="1"/>
</dbReference>
<dbReference type="InterPro" id="IPR036388">
    <property type="entry name" value="WH-like_DNA-bd_sf"/>
</dbReference>
<dbReference type="OrthoDB" id="4213751at2"/>
<evidence type="ECO:0000313" key="9">
    <source>
        <dbReference type="Proteomes" id="UP000185499"/>
    </source>
</evidence>
<dbReference type="GO" id="GO:0003677">
    <property type="term" value="F:DNA binding"/>
    <property type="evidence" value="ECO:0007669"/>
    <property type="project" value="UniProtKB-KW"/>
</dbReference>
<dbReference type="InterPro" id="IPR015265">
    <property type="entry name" value="PuR_N"/>
</dbReference>
<proteinExistence type="inferred from homology"/>
<dbReference type="InterPro" id="IPR000836">
    <property type="entry name" value="PRTase_dom"/>
</dbReference>
<comment type="subunit">
    <text evidence="1">Homodimer.</text>
</comment>
<evidence type="ECO:0000256" key="3">
    <source>
        <dbReference type="ARBA" id="ARBA00023125"/>
    </source>
</evidence>
<dbReference type="SUPFAM" id="SSF46785">
    <property type="entry name" value="Winged helix' DNA-binding domain"/>
    <property type="match status" value="1"/>
</dbReference>
<comment type="similarity">
    <text evidence="5">Belongs to the purine/pyrimidine phosphoribosyltransferase family. PurR subfamily.</text>
</comment>
<keyword evidence="2" id="KW-0805">Transcription regulation</keyword>
<dbReference type="EMBL" id="CP018888">
    <property type="protein sequence ID" value="APT18253.1"/>
    <property type="molecule type" value="Genomic_DNA"/>
</dbReference>
<sequence>MKRSERLVDMTSYLMARPHTLIALPFFAERYDVAKSSISEDLAIVKHTLAKHKNGILETVAGASGGVRYIPFVGRKIANNVLVNLSKKIDDSHRILPGGFVYLSDILGNPQTLRQIGELIATSFAFEEIDAVMTVETKGIPLAAAVSEFLNVPFVIVRRKAKITEGSTISVNYVASSSKRIEKMELAKRSLQPNSRVLIVDDFMKGGGTLTGMTELVKEFDCEVAGMAVLCETRSTEQKVIKDYLSLIDIEEVNVEQKMIKVHPGNFLMKTDWEVF</sequence>
<dbReference type="KEGG" id="lah:LA20533_02715"/>
<feature type="domain" description="Bacterial purine repressor N-terminal" evidence="7">
    <location>
        <begin position="2"/>
        <end position="71"/>
    </location>
</feature>
<organism evidence="8 9">
    <name type="scientific">Amylolactobacillus amylophilus DSM 20533 = JCM 1125</name>
    <dbReference type="NCBI Taxonomy" id="1423721"/>
    <lineage>
        <taxon>Bacteria</taxon>
        <taxon>Bacillati</taxon>
        <taxon>Bacillota</taxon>
        <taxon>Bacilli</taxon>
        <taxon>Lactobacillales</taxon>
        <taxon>Lactobacillaceae</taxon>
        <taxon>Amylolactobacillus</taxon>
    </lineage>
</organism>
<evidence type="ECO:0000256" key="5">
    <source>
        <dbReference type="ARBA" id="ARBA00049656"/>
    </source>
</evidence>
<evidence type="ECO:0000256" key="1">
    <source>
        <dbReference type="ARBA" id="ARBA00011738"/>
    </source>
</evidence>
<gene>
    <name evidence="8" type="ORF">LA20533_02715</name>
</gene>
<dbReference type="Proteomes" id="UP000185499">
    <property type="component" value="Chromosome"/>
</dbReference>
<dbReference type="GO" id="GO:0045982">
    <property type="term" value="P:negative regulation of purine nucleobase metabolic process"/>
    <property type="evidence" value="ECO:0007669"/>
    <property type="project" value="InterPro"/>
</dbReference>
<dbReference type="InterPro" id="IPR036390">
    <property type="entry name" value="WH_DNA-bd_sf"/>
</dbReference>
<dbReference type="InterPro" id="IPR029057">
    <property type="entry name" value="PRTase-like"/>
</dbReference>
<dbReference type="InterPro" id="IPR050118">
    <property type="entry name" value="Pur/Pyrimidine_PRTase"/>
</dbReference>
<dbReference type="Pfam" id="PF09182">
    <property type="entry name" value="PuR_N"/>
    <property type="match status" value="1"/>
</dbReference>
<keyword evidence="9" id="KW-1185">Reference proteome</keyword>
<protein>
    <submittedName>
        <fullName evidence="8">Pur operon repressor</fullName>
    </submittedName>
</protein>
<dbReference type="AlphaFoldDB" id="A0A1L6XBA5"/>
<feature type="domain" description="Phosphoribosyltransferase" evidence="6">
    <location>
        <begin position="105"/>
        <end position="252"/>
    </location>
</feature>
<accession>A0A1L6XBA5</accession>
<evidence type="ECO:0000256" key="4">
    <source>
        <dbReference type="ARBA" id="ARBA00023163"/>
    </source>
</evidence>
<evidence type="ECO:0000256" key="2">
    <source>
        <dbReference type="ARBA" id="ARBA00023015"/>
    </source>
</evidence>
<dbReference type="PANTHER" id="PTHR43864">
    <property type="entry name" value="HYPOXANTHINE/GUANINE PHOSPHORIBOSYLTRANSFERASE"/>
    <property type="match status" value="1"/>
</dbReference>
<dbReference type="GO" id="GO:0045892">
    <property type="term" value="P:negative regulation of DNA-templated transcription"/>
    <property type="evidence" value="ECO:0007669"/>
    <property type="project" value="InterPro"/>
</dbReference>
<keyword evidence="4" id="KW-0804">Transcription</keyword>
<name>A0A1L6XBA5_9LACO</name>
<dbReference type="InterPro" id="IPR010078">
    <property type="entry name" value="PurR_Bsub"/>
</dbReference>
<dbReference type="NCBIfam" id="TIGR01743">
    <property type="entry name" value="purR_Bsub"/>
    <property type="match status" value="1"/>
</dbReference>
<dbReference type="Gene3D" id="1.10.10.10">
    <property type="entry name" value="Winged helix-like DNA-binding domain superfamily/Winged helix DNA-binding domain"/>
    <property type="match status" value="1"/>
</dbReference>